<dbReference type="OrthoDB" id="3199331at2"/>
<evidence type="ECO:0000313" key="3">
    <source>
        <dbReference type="EMBL" id="SDD00045.1"/>
    </source>
</evidence>
<feature type="transmembrane region" description="Helical" evidence="1">
    <location>
        <begin position="456"/>
        <end position="479"/>
    </location>
</feature>
<dbReference type="EMBL" id="FMZA01000026">
    <property type="protein sequence ID" value="SDD00045.1"/>
    <property type="molecule type" value="Genomic_DNA"/>
</dbReference>
<accession>A0A1G6R7H6</accession>
<gene>
    <name evidence="3" type="ORF">SAMN04488112_12628</name>
</gene>
<dbReference type="Proteomes" id="UP000199387">
    <property type="component" value="Unassembled WGS sequence"/>
</dbReference>
<dbReference type="SUPFAM" id="SSF53649">
    <property type="entry name" value="Alkaline phosphatase-like"/>
    <property type="match status" value="1"/>
</dbReference>
<dbReference type="AlphaFoldDB" id="A0A1G6R7H6"/>
<feature type="transmembrane region" description="Helical" evidence="1">
    <location>
        <begin position="529"/>
        <end position="547"/>
    </location>
</feature>
<feature type="transmembrane region" description="Helical" evidence="1">
    <location>
        <begin position="674"/>
        <end position="691"/>
    </location>
</feature>
<dbReference type="STRING" id="1236220.SAMN04488112_12628"/>
<organism evidence="3 4">
    <name type="scientific">Melghirimyces thermohalophilus</name>
    <dbReference type="NCBI Taxonomy" id="1236220"/>
    <lineage>
        <taxon>Bacteria</taxon>
        <taxon>Bacillati</taxon>
        <taxon>Bacillota</taxon>
        <taxon>Bacilli</taxon>
        <taxon>Bacillales</taxon>
        <taxon>Thermoactinomycetaceae</taxon>
        <taxon>Melghirimyces</taxon>
    </lineage>
</organism>
<evidence type="ECO:0000313" key="4">
    <source>
        <dbReference type="Proteomes" id="UP000199387"/>
    </source>
</evidence>
<dbReference type="RefSeq" id="WP_091572983.1">
    <property type="nucleotide sequence ID" value="NZ_FMZA01000026.1"/>
</dbReference>
<feature type="transmembrane region" description="Helical" evidence="1">
    <location>
        <begin position="408"/>
        <end position="425"/>
    </location>
</feature>
<protein>
    <recommendedName>
        <fullName evidence="5">Phosphoglyceromutase</fullName>
    </recommendedName>
</protein>
<feature type="transmembrane region" description="Helical" evidence="1">
    <location>
        <begin position="499"/>
        <end position="517"/>
    </location>
</feature>
<feature type="transmembrane region" description="Helical" evidence="1">
    <location>
        <begin position="642"/>
        <end position="662"/>
    </location>
</feature>
<feature type="transmembrane region" description="Helical" evidence="1">
    <location>
        <begin position="431"/>
        <end position="449"/>
    </location>
</feature>
<feature type="chain" id="PRO_5011614488" description="Phosphoglyceromutase" evidence="2">
    <location>
        <begin position="28"/>
        <end position="731"/>
    </location>
</feature>
<dbReference type="InterPro" id="IPR017850">
    <property type="entry name" value="Alkaline_phosphatase_core_sf"/>
</dbReference>
<feature type="transmembrane region" description="Helical" evidence="1">
    <location>
        <begin position="581"/>
        <end position="599"/>
    </location>
</feature>
<reference evidence="3 4" key="1">
    <citation type="submission" date="2016-10" db="EMBL/GenBank/DDBJ databases">
        <authorList>
            <person name="de Groot N.N."/>
        </authorList>
    </citation>
    <scope>NUCLEOTIDE SEQUENCE [LARGE SCALE GENOMIC DNA]</scope>
    <source>
        <strain evidence="3 4">DSM 45514</strain>
    </source>
</reference>
<feature type="signal peptide" evidence="2">
    <location>
        <begin position="1"/>
        <end position="27"/>
    </location>
</feature>
<feature type="transmembrane region" description="Helical" evidence="1">
    <location>
        <begin position="553"/>
        <end position="569"/>
    </location>
</feature>
<feature type="transmembrane region" description="Helical" evidence="1">
    <location>
        <begin position="377"/>
        <end position="396"/>
    </location>
</feature>
<evidence type="ECO:0000256" key="1">
    <source>
        <dbReference type="SAM" id="Phobius"/>
    </source>
</evidence>
<evidence type="ECO:0000256" key="2">
    <source>
        <dbReference type="SAM" id="SignalP"/>
    </source>
</evidence>
<proteinExistence type="predicted"/>
<keyword evidence="4" id="KW-1185">Reference proteome</keyword>
<name>A0A1G6R7H6_9BACL</name>
<feature type="transmembrane region" description="Helical" evidence="1">
    <location>
        <begin position="697"/>
        <end position="715"/>
    </location>
</feature>
<dbReference type="Gene3D" id="3.40.720.10">
    <property type="entry name" value="Alkaline Phosphatase, subunit A"/>
    <property type="match status" value="1"/>
</dbReference>
<keyword evidence="1" id="KW-0812">Transmembrane</keyword>
<keyword evidence="1" id="KW-0472">Membrane</keyword>
<keyword evidence="2" id="KW-0732">Signal</keyword>
<sequence length="731" mass="79394">MKGKCILPLLCLIGLFCLSGFVHPVQAAGTGGLKQIWWINVPGLTLDEIRKTDLPHLKHLMKTASVGAMNMKTGGRGTVSNSYATLGSGTRAVASGQEMFYHPDERMDEELSAGLLYTRRMGMKPAAGSVIYPGIISYIHENEASGYIVAPGILGETLRQRGFSTLVLGNLDEGTKPVRYAPLLTMDKKGVTEEGEIGRSILRSDATRPYGVKTDYGRIKARLASWTKPGLAAVELGDLYRLDRVGDKMFPAVRKEVQQITLREVDHFLGELLNMAGEEHLLVLTSTGTGVAGKEGLFPVLLHRQGEAPGLLTSTTTRRTGVVSNIDLVPTLLTWLGIDAPDEVLGQPMRSVAGSMESFWETVDRMETIYSLRPSVLYSYILLQMLVLMTGLTLILKKGRARSWMESVLLAVMLTPFLFLVISGMTAYSWWLFSGLLVLAGLGLSFLLTRVHTIPLFLCAGLLGFLPVVADGLLGGPLIQQSFLGYDPIKGARYYGIGNEYMGVVLGSSILACAAWLEKRSTDSRKLRLGVGLFFVALLIFFAAPFWGTNAGGALASAVGFSVAYLRFFQARWDRGTFFKMAGLAILGLLILVALNRWLPGQHPSHIGRALQFLEGGNLEEITHIINRKLEMNLKLIRVSSWGKVFLLSLLAMAVLSVRPAGGLRQLIDRYPQLFNGFTAILAGSLAALAFNDSGIVSAATAVIYVVMPVMILGMREWMGNPGADEADGGS</sequence>
<keyword evidence="1" id="KW-1133">Transmembrane helix</keyword>
<evidence type="ECO:0008006" key="5">
    <source>
        <dbReference type="Google" id="ProtNLM"/>
    </source>
</evidence>